<dbReference type="AlphaFoldDB" id="A0A5B7HLP9"/>
<accession>A0A5B7HLP9</accession>
<gene>
    <name evidence="2" type="ORF">E2C01_063858</name>
</gene>
<comment type="caution">
    <text evidence="2">The sequence shown here is derived from an EMBL/GenBank/DDBJ whole genome shotgun (WGS) entry which is preliminary data.</text>
</comment>
<organism evidence="2 3">
    <name type="scientific">Portunus trituberculatus</name>
    <name type="common">Swimming crab</name>
    <name type="synonym">Neptunus trituberculatus</name>
    <dbReference type="NCBI Taxonomy" id="210409"/>
    <lineage>
        <taxon>Eukaryota</taxon>
        <taxon>Metazoa</taxon>
        <taxon>Ecdysozoa</taxon>
        <taxon>Arthropoda</taxon>
        <taxon>Crustacea</taxon>
        <taxon>Multicrustacea</taxon>
        <taxon>Malacostraca</taxon>
        <taxon>Eumalacostraca</taxon>
        <taxon>Eucarida</taxon>
        <taxon>Decapoda</taxon>
        <taxon>Pleocyemata</taxon>
        <taxon>Brachyura</taxon>
        <taxon>Eubrachyura</taxon>
        <taxon>Portunoidea</taxon>
        <taxon>Portunidae</taxon>
        <taxon>Portuninae</taxon>
        <taxon>Portunus</taxon>
    </lineage>
</organism>
<evidence type="ECO:0000313" key="3">
    <source>
        <dbReference type="Proteomes" id="UP000324222"/>
    </source>
</evidence>
<proteinExistence type="predicted"/>
<dbReference type="Proteomes" id="UP000324222">
    <property type="component" value="Unassembled WGS sequence"/>
</dbReference>
<keyword evidence="3" id="KW-1185">Reference proteome</keyword>
<feature type="region of interest" description="Disordered" evidence="1">
    <location>
        <begin position="63"/>
        <end position="90"/>
    </location>
</feature>
<evidence type="ECO:0000313" key="2">
    <source>
        <dbReference type="EMBL" id="MPC69628.1"/>
    </source>
</evidence>
<reference evidence="2 3" key="1">
    <citation type="submission" date="2019-05" db="EMBL/GenBank/DDBJ databases">
        <title>Another draft genome of Portunus trituberculatus and its Hox gene families provides insights of decapod evolution.</title>
        <authorList>
            <person name="Jeong J.-H."/>
            <person name="Song I."/>
            <person name="Kim S."/>
            <person name="Choi T."/>
            <person name="Kim D."/>
            <person name="Ryu S."/>
            <person name="Kim W."/>
        </authorList>
    </citation>
    <scope>NUCLEOTIDE SEQUENCE [LARGE SCALE GENOMIC DNA]</scope>
    <source>
        <tissue evidence="2">Muscle</tissue>
    </source>
</reference>
<feature type="region of interest" description="Disordered" evidence="1">
    <location>
        <begin position="1"/>
        <end position="51"/>
    </location>
</feature>
<evidence type="ECO:0000256" key="1">
    <source>
        <dbReference type="SAM" id="MobiDB-lite"/>
    </source>
</evidence>
<dbReference type="EMBL" id="VSRR010029745">
    <property type="protein sequence ID" value="MPC69628.1"/>
    <property type="molecule type" value="Genomic_DNA"/>
</dbReference>
<sequence>MRRWGRVTCGRAASTHQVAAATSSRDRREEEHCRPIPTSPPVTPSTPPPHRSMLTALYQSTLAGYTGDNPASGGETREQLKTRPLYAHLS</sequence>
<name>A0A5B7HLP9_PORTR</name>
<feature type="compositionally biased region" description="Polar residues" evidence="1">
    <location>
        <begin position="14"/>
        <end position="23"/>
    </location>
</feature>
<feature type="compositionally biased region" description="Basic and acidic residues" evidence="1">
    <location>
        <begin position="24"/>
        <end position="34"/>
    </location>
</feature>
<feature type="compositionally biased region" description="Pro residues" evidence="1">
    <location>
        <begin position="37"/>
        <end position="50"/>
    </location>
</feature>
<protein>
    <submittedName>
        <fullName evidence="2">Uncharacterized protein</fullName>
    </submittedName>
</protein>